<dbReference type="PANTHER" id="PTHR43479">
    <property type="entry name" value="ACREF/ENVCD OPERON REPRESSOR-RELATED"/>
    <property type="match status" value="1"/>
</dbReference>
<dbReference type="PANTHER" id="PTHR43479:SF11">
    <property type="entry name" value="ACREF_ENVCD OPERON REPRESSOR-RELATED"/>
    <property type="match status" value="1"/>
</dbReference>
<evidence type="ECO:0000256" key="1">
    <source>
        <dbReference type="ARBA" id="ARBA00022491"/>
    </source>
</evidence>
<evidence type="ECO:0000256" key="3">
    <source>
        <dbReference type="PROSITE-ProRule" id="PRU00335"/>
    </source>
</evidence>
<protein>
    <submittedName>
        <fullName evidence="5">AcrR family transcriptional regulator</fullName>
    </submittedName>
</protein>
<keyword evidence="6" id="KW-1185">Reference proteome</keyword>
<comment type="caution">
    <text evidence="5">The sequence shown here is derived from an EMBL/GenBank/DDBJ whole genome shotgun (WGS) entry which is preliminary data.</text>
</comment>
<gene>
    <name evidence="5" type="ORF">JOC83_001102</name>
</gene>
<dbReference type="Proteomes" id="UP000809829">
    <property type="component" value="Unassembled WGS sequence"/>
</dbReference>
<dbReference type="PROSITE" id="PS50977">
    <property type="entry name" value="HTH_TETR_2"/>
    <property type="match status" value="1"/>
</dbReference>
<dbReference type="Pfam" id="PF00440">
    <property type="entry name" value="TetR_N"/>
    <property type="match status" value="1"/>
</dbReference>
<evidence type="ECO:0000256" key="2">
    <source>
        <dbReference type="ARBA" id="ARBA00023125"/>
    </source>
</evidence>
<keyword evidence="2 3" id="KW-0238">DNA-binding</keyword>
<organism evidence="5 6">
    <name type="scientific">Priestia iocasae</name>
    <dbReference type="NCBI Taxonomy" id="2291674"/>
    <lineage>
        <taxon>Bacteria</taxon>
        <taxon>Bacillati</taxon>
        <taxon>Bacillota</taxon>
        <taxon>Bacilli</taxon>
        <taxon>Bacillales</taxon>
        <taxon>Bacillaceae</taxon>
        <taxon>Priestia</taxon>
    </lineage>
</organism>
<dbReference type="InterPro" id="IPR009057">
    <property type="entry name" value="Homeodomain-like_sf"/>
</dbReference>
<keyword evidence="1" id="KW-0678">Repressor</keyword>
<dbReference type="InterPro" id="IPR001647">
    <property type="entry name" value="HTH_TetR"/>
</dbReference>
<sequence>MFNNQVDTQTEMRKKLIFKLLPVVKKQGISPLRTDDLARYMDISKATMYKYFSSKDDIIQYIVTIYADYITSIDQTIFEETVPFGERFQKIMEQSLLIAFYISDSFILDLKHSAPALHEQIVQAQNERNQKLKTFYEEHIQKGIFNNINPNLIVLQDNVLLRKLFEPATLIQSNLTLYQALLDYYVLQKHQVIHHHYQDELDDAKMEATIQHIVQKVSNYM</sequence>
<evidence type="ECO:0000259" key="4">
    <source>
        <dbReference type="PROSITE" id="PS50977"/>
    </source>
</evidence>
<dbReference type="Gene3D" id="1.10.357.10">
    <property type="entry name" value="Tetracycline Repressor, domain 2"/>
    <property type="match status" value="1"/>
</dbReference>
<name>A0ABS2QS31_9BACI</name>
<evidence type="ECO:0000313" key="5">
    <source>
        <dbReference type="EMBL" id="MBM7702268.1"/>
    </source>
</evidence>
<feature type="DNA-binding region" description="H-T-H motif" evidence="3">
    <location>
        <begin position="33"/>
        <end position="52"/>
    </location>
</feature>
<accession>A0ABS2QS31</accession>
<feature type="domain" description="HTH tetR-type" evidence="4">
    <location>
        <begin position="10"/>
        <end position="70"/>
    </location>
</feature>
<proteinExistence type="predicted"/>
<dbReference type="InterPro" id="IPR050624">
    <property type="entry name" value="HTH-type_Tx_Regulator"/>
</dbReference>
<evidence type="ECO:0000313" key="6">
    <source>
        <dbReference type="Proteomes" id="UP000809829"/>
    </source>
</evidence>
<dbReference type="RefSeq" id="WP_205185001.1">
    <property type="nucleotide sequence ID" value="NZ_JAFBFC010000002.1"/>
</dbReference>
<dbReference type="EMBL" id="JAFBFC010000002">
    <property type="protein sequence ID" value="MBM7702268.1"/>
    <property type="molecule type" value="Genomic_DNA"/>
</dbReference>
<reference evidence="5 6" key="1">
    <citation type="submission" date="2021-01" db="EMBL/GenBank/DDBJ databases">
        <title>Genomic Encyclopedia of Type Strains, Phase IV (KMG-IV): sequencing the most valuable type-strain genomes for metagenomic binning, comparative biology and taxonomic classification.</title>
        <authorList>
            <person name="Goeker M."/>
        </authorList>
    </citation>
    <scope>NUCLEOTIDE SEQUENCE [LARGE SCALE GENOMIC DNA]</scope>
    <source>
        <strain evidence="5 6">DSM 104297</strain>
    </source>
</reference>
<dbReference type="SUPFAM" id="SSF46689">
    <property type="entry name" value="Homeodomain-like"/>
    <property type="match status" value="1"/>
</dbReference>